<reference evidence="1 2" key="1">
    <citation type="submission" date="2024-01" db="EMBL/GenBank/DDBJ databases">
        <title>The genomes of 5 underutilized Papilionoideae crops provide insights into root nodulation and disease resistanc.</title>
        <authorList>
            <person name="Jiang F."/>
        </authorList>
    </citation>
    <scope>NUCLEOTIDE SEQUENCE [LARGE SCALE GENOMIC DNA]</scope>
    <source>
        <strain evidence="1">LVBAO_FW01</strain>
        <tissue evidence="1">Leaves</tissue>
    </source>
</reference>
<evidence type="ECO:0000313" key="2">
    <source>
        <dbReference type="Proteomes" id="UP001367508"/>
    </source>
</evidence>
<sequence length="265" mass="30141">MADFDVEMRVDLGLLGAAPSWLTYNHFTSAWLGQILRESKGDYCLRAWIQNLFSNASCQDLLPYFYAPRVLNSSQSVYRTKLIREPMIGPFNAPGWSHKSYTDLAFIISAMRLLMQVVAAWISHVQGGVRSSHKARENDKFRARFKEGFVLAHAPSSRMVLRIFEWLGILMQHLKLSTANTLLLNSFEDGRNGSKGTEFFPLTSLHERKHVNQLDQSHSNLALMDPHLNGQCSVIPLLLSESNVVFLQAGGWVYNWLLLERESNI</sequence>
<proteinExistence type="predicted"/>
<keyword evidence="2" id="KW-1185">Reference proteome</keyword>
<evidence type="ECO:0000313" key="1">
    <source>
        <dbReference type="EMBL" id="KAK7324195.1"/>
    </source>
</evidence>
<protein>
    <submittedName>
        <fullName evidence="1">Uncharacterized protein</fullName>
    </submittedName>
</protein>
<organism evidence="1 2">
    <name type="scientific">Canavalia gladiata</name>
    <name type="common">Sword bean</name>
    <name type="synonym">Dolichos gladiatus</name>
    <dbReference type="NCBI Taxonomy" id="3824"/>
    <lineage>
        <taxon>Eukaryota</taxon>
        <taxon>Viridiplantae</taxon>
        <taxon>Streptophyta</taxon>
        <taxon>Embryophyta</taxon>
        <taxon>Tracheophyta</taxon>
        <taxon>Spermatophyta</taxon>
        <taxon>Magnoliopsida</taxon>
        <taxon>eudicotyledons</taxon>
        <taxon>Gunneridae</taxon>
        <taxon>Pentapetalae</taxon>
        <taxon>rosids</taxon>
        <taxon>fabids</taxon>
        <taxon>Fabales</taxon>
        <taxon>Fabaceae</taxon>
        <taxon>Papilionoideae</taxon>
        <taxon>50 kb inversion clade</taxon>
        <taxon>NPAAA clade</taxon>
        <taxon>indigoferoid/millettioid clade</taxon>
        <taxon>Phaseoleae</taxon>
        <taxon>Canavalia</taxon>
    </lineage>
</organism>
<accession>A0AAN9KUI8</accession>
<dbReference type="Proteomes" id="UP001367508">
    <property type="component" value="Unassembled WGS sequence"/>
</dbReference>
<gene>
    <name evidence="1" type="ORF">VNO77_27721</name>
</gene>
<dbReference type="AlphaFoldDB" id="A0AAN9KUI8"/>
<name>A0AAN9KUI8_CANGL</name>
<comment type="caution">
    <text evidence="1">The sequence shown here is derived from an EMBL/GenBank/DDBJ whole genome shotgun (WGS) entry which is preliminary data.</text>
</comment>
<dbReference type="EMBL" id="JAYMYQ010000006">
    <property type="protein sequence ID" value="KAK7324195.1"/>
    <property type="molecule type" value="Genomic_DNA"/>
</dbReference>